<dbReference type="EMBL" id="UOGJ01000072">
    <property type="protein sequence ID" value="VAX35752.1"/>
    <property type="molecule type" value="Genomic_DNA"/>
</dbReference>
<dbReference type="InterPro" id="IPR011969">
    <property type="entry name" value="Clan_AA_Asp_peptidase_C"/>
</dbReference>
<name>A0A3B1D4U4_9ZZZZ</name>
<dbReference type="PROSITE" id="PS51257">
    <property type="entry name" value="PROKAR_LIPOPROTEIN"/>
    <property type="match status" value="1"/>
</dbReference>
<protein>
    <recommendedName>
        <fullName evidence="2">Peptidase A2 domain-containing protein</fullName>
    </recommendedName>
</protein>
<dbReference type="CDD" id="cd05483">
    <property type="entry name" value="retropepsin_like_bacteria"/>
    <property type="match status" value="1"/>
</dbReference>
<evidence type="ECO:0000313" key="1">
    <source>
        <dbReference type="EMBL" id="VAX35752.1"/>
    </source>
</evidence>
<dbReference type="SUPFAM" id="SSF50630">
    <property type="entry name" value="Acid proteases"/>
    <property type="match status" value="1"/>
</dbReference>
<dbReference type="Pfam" id="PF13975">
    <property type="entry name" value="gag-asp_proteas"/>
    <property type="match status" value="1"/>
</dbReference>
<proteinExistence type="predicted"/>
<dbReference type="AlphaFoldDB" id="A0A3B1D4U4"/>
<dbReference type="InterPro" id="IPR021109">
    <property type="entry name" value="Peptidase_aspartic_dom_sf"/>
</dbReference>
<organism evidence="1">
    <name type="scientific">hydrothermal vent metagenome</name>
    <dbReference type="NCBI Taxonomy" id="652676"/>
    <lineage>
        <taxon>unclassified sequences</taxon>
        <taxon>metagenomes</taxon>
        <taxon>ecological metagenomes</taxon>
    </lineage>
</organism>
<dbReference type="NCBIfam" id="TIGR02281">
    <property type="entry name" value="clan_AA_DTGA"/>
    <property type="match status" value="1"/>
</dbReference>
<accession>A0A3B1D4U4</accession>
<dbReference type="Gene3D" id="2.40.70.10">
    <property type="entry name" value="Acid Proteases"/>
    <property type="match status" value="1"/>
</dbReference>
<sequence length="209" mass="23115">MIKKILIFSTCIIGMFVLQGCSAMRTTGRVAKGVGKVGWTTAKITGKVVMVTGKTAIKTGKVTHKGVRTVVYIARGKQIIPLYREGNSFYAKVKLNRKLRAKLLVDTGAESVQISRAMAKRLRINLDKGEPIMARLAGGTVVSGRVVNIKEIQMGSVKVRNVRAIVLDQDRMEMSEGLLGMSFLNNFIFEMDTKRSQLILQQRVVEGDR</sequence>
<evidence type="ECO:0008006" key="2">
    <source>
        <dbReference type="Google" id="ProtNLM"/>
    </source>
</evidence>
<dbReference type="InterPro" id="IPR034122">
    <property type="entry name" value="Retropepsin-like_bacterial"/>
</dbReference>
<reference evidence="1" key="1">
    <citation type="submission" date="2018-06" db="EMBL/GenBank/DDBJ databases">
        <authorList>
            <person name="Zhirakovskaya E."/>
        </authorList>
    </citation>
    <scope>NUCLEOTIDE SEQUENCE</scope>
</reference>
<gene>
    <name evidence="1" type="ORF">MNBD_UNCLBAC01-209</name>
</gene>